<keyword evidence="4" id="KW-1185">Reference proteome</keyword>
<evidence type="ECO:0000313" key="3">
    <source>
        <dbReference type="EMBL" id="KAJ4491647.1"/>
    </source>
</evidence>
<organism evidence="3 4">
    <name type="scientific">Lentinula lateritia</name>
    <dbReference type="NCBI Taxonomy" id="40482"/>
    <lineage>
        <taxon>Eukaryota</taxon>
        <taxon>Fungi</taxon>
        <taxon>Dikarya</taxon>
        <taxon>Basidiomycota</taxon>
        <taxon>Agaricomycotina</taxon>
        <taxon>Agaricomycetes</taxon>
        <taxon>Agaricomycetidae</taxon>
        <taxon>Agaricales</taxon>
        <taxon>Marasmiineae</taxon>
        <taxon>Omphalotaceae</taxon>
        <taxon>Lentinula</taxon>
    </lineage>
</organism>
<keyword evidence="2" id="KW-0732">Signal</keyword>
<dbReference type="EMBL" id="JANVFT010000041">
    <property type="protein sequence ID" value="KAJ4491647.1"/>
    <property type="molecule type" value="Genomic_DNA"/>
</dbReference>
<evidence type="ECO:0000256" key="2">
    <source>
        <dbReference type="SAM" id="SignalP"/>
    </source>
</evidence>
<sequence length="219" mass="24286">MLALSLLRLTFLLLSSLIAVTAAPLTSMTDMTARVEKRQVKNILEAKILIAPNSCEESSIYFGRRNSFQPVQQDQNTEIFKGKHSNEKKSYTNPIASVKFGPTTRNMVFQDLKIVVQGSSKWDYIAKAMKYLQTKATESQLEFKFETGGEERWQKLLEKCGGKGPEQQGELKTSEGHTSSGSNEERRPSYGEFGKKGKMPTFTDILVGGSAGDATESKA</sequence>
<feature type="compositionally biased region" description="Basic and acidic residues" evidence="1">
    <location>
        <begin position="183"/>
        <end position="195"/>
    </location>
</feature>
<feature type="region of interest" description="Disordered" evidence="1">
    <location>
        <begin position="160"/>
        <end position="219"/>
    </location>
</feature>
<feature type="chain" id="PRO_5046300730" evidence="2">
    <location>
        <begin position="23"/>
        <end position="219"/>
    </location>
</feature>
<feature type="signal peptide" evidence="2">
    <location>
        <begin position="1"/>
        <end position="22"/>
    </location>
</feature>
<dbReference type="Proteomes" id="UP001150217">
    <property type="component" value="Unassembled WGS sequence"/>
</dbReference>
<reference evidence="3" key="1">
    <citation type="submission" date="2022-08" db="EMBL/GenBank/DDBJ databases">
        <title>A Global Phylogenomic Analysis of the Shiitake Genus Lentinula.</title>
        <authorList>
            <consortium name="DOE Joint Genome Institute"/>
            <person name="Sierra-Patev S."/>
            <person name="Min B."/>
            <person name="Naranjo-Ortiz M."/>
            <person name="Looney B."/>
            <person name="Konkel Z."/>
            <person name="Slot J.C."/>
            <person name="Sakamoto Y."/>
            <person name="Steenwyk J.L."/>
            <person name="Rokas A."/>
            <person name="Carro J."/>
            <person name="Camarero S."/>
            <person name="Ferreira P."/>
            <person name="Molpeceres G."/>
            <person name="Ruiz-Duenas F.J."/>
            <person name="Serrano A."/>
            <person name="Henrissat B."/>
            <person name="Drula E."/>
            <person name="Hughes K.W."/>
            <person name="Mata J.L."/>
            <person name="Ishikawa N.K."/>
            <person name="Vargas-Isla R."/>
            <person name="Ushijima S."/>
            <person name="Smith C.A."/>
            <person name="Ahrendt S."/>
            <person name="Andreopoulos W."/>
            <person name="He G."/>
            <person name="Labutti K."/>
            <person name="Lipzen A."/>
            <person name="Ng V."/>
            <person name="Riley R."/>
            <person name="Sandor L."/>
            <person name="Barry K."/>
            <person name="Martinez A.T."/>
            <person name="Xiao Y."/>
            <person name="Gibbons J.G."/>
            <person name="Terashima K."/>
            <person name="Grigoriev I.V."/>
            <person name="Hibbett D.S."/>
        </authorList>
    </citation>
    <scope>NUCLEOTIDE SEQUENCE</scope>
    <source>
        <strain evidence="3">RHP3577 ss4</strain>
    </source>
</reference>
<comment type="caution">
    <text evidence="3">The sequence shown here is derived from an EMBL/GenBank/DDBJ whole genome shotgun (WGS) entry which is preliminary data.</text>
</comment>
<accession>A0ABQ8VED7</accession>
<evidence type="ECO:0000313" key="4">
    <source>
        <dbReference type="Proteomes" id="UP001150217"/>
    </source>
</evidence>
<gene>
    <name evidence="3" type="ORF">C8R41DRAFT_920261</name>
</gene>
<proteinExistence type="predicted"/>
<evidence type="ECO:0000256" key="1">
    <source>
        <dbReference type="SAM" id="MobiDB-lite"/>
    </source>
</evidence>
<name>A0ABQ8VED7_9AGAR</name>
<protein>
    <submittedName>
        <fullName evidence="3">Uncharacterized protein</fullName>
    </submittedName>
</protein>